<organism evidence="1 2">
    <name type="scientific">Thiocapsa imhoffii</name>
    <dbReference type="NCBI Taxonomy" id="382777"/>
    <lineage>
        <taxon>Bacteria</taxon>
        <taxon>Pseudomonadati</taxon>
        <taxon>Pseudomonadota</taxon>
        <taxon>Gammaproteobacteria</taxon>
        <taxon>Chromatiales</taxon>
        <taxon>Chromatiaceae</taxon>
        <taxon>Thiocapsa</taxon>
    </lineage>
</organism>
<dbReference type="Proteomes" id="UP001138802">
    <property type="component" value="Unassembled WGS sequence"/>
</dbReference>
<accession>A0A9X0WI11</accession>
<name>A0A9X0WI11_9GAMM</name>
<reference evidence="1 2" key="1">
    <citation type="journal article" date="2020" name="Microorganisms">
        <title>Osmotic Adaptation and Compatible Solute Biosynthesis of Phototrophic Bacteria as Revealed from Genome Analyses.</title>
        <authorList>
            <person name="Imhoff J.F."/>
            <person name="Rahn T."/>
            <person name="Kunzel S."/>
            <person name="Keller A."/>
            <person name="Neulinger S.C."/>
        </authorList>
    </citation>
    <scope>NUCLEOTIDE SEQUENCE [LARGE SCALE GENOMIC DNA]</scope>
    <source>
        <strain evidence="1 2">DSM 21303</strain>
    </source>
</reference>
<gene>
    <name evidence="1" type="ORF">CKO25_09925</name>
</gene>
<sequence length="90" mass="10173">MDQQTHHRGIWERGLEACRFGRHRARIRTSPLSPVWCEQGRLGLRRQPRRPAAPEPMTTRADEGFAVCGPDHDEKPAQAGCWVVVETGTT</sequence>
<dbReference type="EMBL" id="NRSD01000008">
    <property type="protein sequence ID" value="MBK1644963.1"/>
    <property type="molecule type" value="Genomic_DNA"/>
</dbReference>
<evidence type="ECO:0000313" key="2">
    <source>
        <dbReference type="Proteomes" id="UP001138802"/>
    </source>
</evidence>
<proteinExistence type="predicted"/>
<evidence type="ECO:0000313" key="1">
    <source>
        <dbReference type="EMBL" id="MBK1644963.1"/>
    </source>
</evidence>
<comment type="caution">
    <text evidence="1">The sequence shown here is derived from an EMBL/GenBank/DDBJ whole genome shotgun (WGS) entry which is preliminary data.</text>
</comment>
<protein>
    <submittedName>
        <fullName evidence="1">Uncharacterized protein</fullName>
    </submittedName>
</protein>
<dbReference type="AlphaFoldDB" id="A0A9X0WI11"/>
<keyword evidence="2" id="KW-1185">Reference proteome</keyword>